<proteinExistence type="predicted"/>
<dbReference type="KEGG" id="ppai:E1956_34120"/>
<sequence>MPFDPQKFKDTAGDTDLFYGLAKPRDALMQMLGAPPESQHGHKINHYDVGDVPSGNQLPPMSAEFKNWLGQHDKYKVGVDAGKYLWPHWRVKSKGGLQWATLVKGIDVHFCLDEMMGETHFTIPLKDYEDESQFKGPNFESGKPDWIKKQRAITNAELRWIYRNKDKAGVQEHVQFWLNGKPCVPPWEQSQEIKNLWAQYKPRSWT</sequence>
<organism evidence="1 2">
    <name type="scientific">Paraburkholderia pallida</name>
    <dbReference type="NCBI Taxonomy" id="2547399"/>
    <lineage>
        <taxon>Bacteria</taxon>
        <taxon>Pseudomonadati</taxon>
        <taxon>Pseudomonadota</taxon>
        <taxon>Betaproteobacteria</taxon>
        <taxon>Burkholderiales</taxon>
        <taxon>Burkholderiaceae</taxon>
        <taxon>Paraburkholderia</taxon>
    </lineage>
</organism>
<dbReference type="RefSeq" id="WP_134757499.1">
    <property type="nucleotide sequence ID" value="NZ_CP038150.1"/>
</dbReference>
<evidence type="ECO:0000313" key="1">
    <source>
        <dbReference type="EMBL" id="QBR02149.1"/>
    </source>
</evidence>
<keyword evidence="2" id="KW-1185">Reference proteome</keyword>
<protein>
    <submittedName>
        <fullName evidence="1">Uncharacterized protein</fullName>
    </submittedName>
</protein>
<accession>A0A4P7D0I3</accession>
<name>A0A4P7D0I3_9BURK</name>
<dbReference type="EMBL" id="CP038150">
    <property type="protein sequence ID" value="QBR02149.1"/>
    <property type="molecule type" value="Genomic_DNA"/>
</dbReference>
<reference evidence="1 2" key="1">
    <citation type="submission" date="2019-03" db="EMBL/GenBank/DDBJ databases">
        <title>Paraburkholderia sp. 7MH5, isolated from subtropical forest soil.</title>
        <authorList>
            <person name="Gao Z.-H."/>
            <person name="Qiu L.-H."/>
        </authorList>
    </citation>
    <scope>NUCLEOTIDE SEQUENCE [LARGE SCALE GENOMIC DNA]</scope>
    <source>
        <strain evidence="1 2">7MH5</strain>
    </source>
</reference>
<dbReference type="Proteomes" id="UP000295727">
    <property type="component" value="Chromosome 3"/>
</dbReference>
<dbReference type="OrthoDB" id="8451383at2"/>
<dbReference type="AlphaFoldDB" id="A0A4P7D0I3"/>
<evidence type="ECO:0000313" key="2">
    <source>
        <dbReference type="Proteomes" id="UP000295727"/>
    </source>
</evidence>
<gene>
    <name evidence="1" type="ORF">E1956_34120</name>
</gene>